<name>A0A6J5KSC4_9CAUD</name>
<sequence>MSITLSFTILILTLVVIGLFTGQTTFTRYVSLGFDVFCNVLTGGKLGVTISARAGVAEIEGELWGKVLSRLLNLLEPNHCQLAIQGDIDRARAIINKLTPYDKRI</sequence>
<accession>A0A6J5KSC4</accession>
<evidence type="ECO:0000313" key="1">
    <source>
        <dbReference type="EMBL" id="CAB4124162.1"/>
    </source>
</evidence>
<protein>
    <submittedName>
        <fullName evidence="1">Uncharacterized protein</fullName>
    </submittedName>
</protein>
<reference evidence="1" key="1">
    <citation type="submission" date="2020-04" db="EMBL/GenBank/DDBJ databases">
        <authorList>
            <person name="Chiriac C."/>
            <person name="Salcher M."/>
            <person name="Ghai R."/>
            <person name="Kavagutti S V."/>
        </authorList>
    </citation>
    <scope>NUCLEOTIDE SEQUENCE</scope>
</reference>
<dbReference type="EMBL" id="LR796178">
    <property type="protein sequence ID" value="CAB4124162.1"/>
    <property type="molecule type" value="Genomic_DNA"/>
</dbReference>
<proteinExistence type="predicted"/>
<organism evidence="1">
    <name type="scientific">uncultured Caudovirales phage</name>
    <dbReference type="NCBI Taxonomy" id="2100421"/>
    <lineage>
        <taxon>Viruses</taxon>
        <taxon>Duplodnaviria</taxon>
        <taxon>Heunggongvirae</taxon>
        <taxon>Uroviricota</taxon>
        <taxon>Caudoviricetes</taxon>
        <taxon>Peduoviridae</taxon>
        <taxon>Maltschvirus</taxon>
        <taxon>Maltschvirus maltsch</taxon>
    </lineage>
</organism>
<gene>
    <name evidence="1" type="ORF">UFOVP49_38</name>
</gene>